<protein>
    <submittedName>
        <fullName evidence="1">Uncharacterized protein</fullName>
    </submittedName>
</protein>
<accession>A0A167YKI1</accession>
<gene>
    <name evidence="1" type="ORF">EN45_044300</name>
</gene>
<dbReference type="EMBL" id="CM002798">
    <property type="protein sequence ID" value="KZN94240.1"/>
    <property type="molecule type" value="Genomic_DNA"/>
</dbReference>
<proteinExistence type="predicted"/>
<dbReference type="Proteomes" id="UP000076449">
    <property type="component" value="Chromosome I"/>
</dbReference>
<dbReference type="AlphaFoldDB" id="A0A167YKI1"/>
<sequence>MPEAFNRPLPRSCLHRRLQAQPVSVMASTAFKLDVARRSLLEEGFFDLNDSTVGDRVLEMEMRGFPYLTEYGMDFCKQFAFDERIRSILETSLERCSLGHWLRYEEFPGHVECFRRGGPKAGRRVLMVHLWAKGSRVEYYTLSHLHDLATTKGRRSLYEIPQSELDRMGSKPEVKDFPDGGLVILDARLGFKIEQGYAITFLFATDEVIANWAKMTLPYSKGLEHKVRDLEMLSAKIGVNFTFKSSGGSTEN</sequence>
<name>A0A167YKI1_PENCH</name>
<organism evidence="1">
    <name type="scientific">Penicillium chrysogenum</name>
    <name type="common">Penicillium notatum</name>
    <dbReference type="NCBI Taxonomy" id="5076"/>
    <lineage>
        <taxon>Eukaryota</taxon>
        <taxon>Fungi</taxon>
        <taxon>Dikarya</taxon>
        <taxon>Ascomycota</taxon>
        <taxon>Pezizomycotina</taxon>
        <taxon>Eurotiomycetes</taxon>
        <taxon>Eurotiomycetidae</taxon>
        <taxon>Eurotiales</taxon>
        <taxon>Aspergillaceae</taxon>
        <taxon>Penicillium</taxon>
        <taxon>Penicillium chrysogenum species complex</taxon>
    </lineage>
</organism>
<reference evidence="1" key="1">
    <citation type="journal article" date="2014" name="Genome Announc.">
        <title>Complete sequencing and chromosome-scale genome assembly of the industrial progenitor strain P2niaD18 from the penicillin producer Penicillium chrysogenum.</title>
        <authorList>
            <person name="Specht T."/>
            <person name="Dahlmann T.A."/>
            <person name="Zadra I."/>
            <person name="Kurnsteiner H."/>
            <person name="Kuck U."/>
        </authorList>
    </citation>
    <scope>NUCLEOTIDE SEQUENCE [LARGE SCALE GENOMIC DNA]</scope>
    <source>
        <strain evidence="1">P2niaD18</strain>
    </source>
</reference>
<evidence type="ECO:0000313" key="1">
    <source>
        <dbReference type="EMBL" id="KZN94240.1"/>
    </source>
</evidence>